<dbReference type="OrthoDB" id="47007at2759"/>
<comment type="caution">
    <text evidence="1">The sequence shown here is derived from an EMBL/GenBank/DDBJ whole genome shotgun (WGS) entry which is preliminary data.</text>
</comment>
<dbReference type="PANTHER" id="PTHR44269">
    <property type="entry name" value="DEHYDROGENASE/REDUCTASE SDR FAMILY MEMBER 7-RELATED"/>
    <property type="match status" value="1"/>
</dbReference>
<dbReference type="Gene3D" id="3.40.50.720">
    <property type="entry name" value="NAD(P)-binding Rossmann-like Domain"/>
    <property type="match status" value="1"/>
</dbReference>
<keyword evidence="2" id="KW-1185">Reference proteome</keyword>
<name>A0A6L2PR77_COPFO</name>
<dbReference type="InterPro" id="IPR053011">
    <property type="entry name" value="SDR_family_member_7"/>
</dbReference>
<reference evidence="2" key="1">
    <citation type="submission" date="2020-01" db="EMBL/GenBank/DDBJ databases">
        <title>Draft genome sequence of the Termite Coptotermes fromosanus.</title>
        <authorList>
            <person name="Itakura S."/>
            <person name="Yosikawa Y."/>
            <person name="Umezawa K."/>
        </authorList>
    </citation>
    <scope>NUCLEOTIDE SEQUENCE [LARGE SCALE GENOMIC DNA]</scope>
</reference>
<evidence type="ECO:0000313" key="2">
    <source>
        <dbReference type="Proteomes" id="UP000502823"/>
    </source>
</evidence>
<evidence type="ECO:0000313" key="1">
    <source>
        <dbReference type="EMBL" id="GFG34080.1"/>
    </source>
</evidence>
<dbReference type="InterPro" id="IPR036291">
    <property type="entry name" value="NAD(P)-bd_dom_sf"/>
</dbReference>
<dbReference type="PANTHER" id="PTHR44269:SF1">
    <property type="entry name" value="DEHYDROGENASE_REDUCTASE SDR FAMILY MEMBER 7"/>
    <property type="match status" value="1"/>
</dbReference>
<dbReference type="Pfam" id="PF00106">
    <property type="entry name" value="adh_short"/>
    <property type="match status" value="1"/>
</dbReference>
<evidence type="ECO:0008006" key="3">
    <source>
        <dbReference type="Google" id="ProtNLM"/>
    </source>
</evidence>
<organism evidence="1 2">
    <name type="scientific">Coptotermes formosanus</name>
    <name type="common">Formosan subterranean termite</name>
    <dbReference type="NCBI Taxonomy" id="36987"/>
    <lineage>
        <taxon>Eukaryota</taxon>
        <taxon>Metazoa</taxon>
        <taxon>Ecdysozoa</taxon>
        <taxon>Arthropoda</taxon>
        <taxon>Hexapoda</taxon>
        <taxon>Insecta</taxon>
        <taxon>Pterygota</taxon>
        <taxon>Neoptera</taxon>
        <taxon>Polyneoptera</taxon>
        <taxon>Dictyoptera</taxon>
        <taxon>Blattodea</taxon>
        <taxon>Blattoidea</taxon>
        <taxon>Termitoidae</taxon>
        <taxon>Rhinotermitidae</taxon>
        <taxon>Coptotermes</taxon>
    </lineage>
</organism>
<protein>
    <recommendedName>
        <fullName evidence="3">SDR family NAD(P)-dependent oxidoreductase</fullName>
    </recommendedName>
</protein>
<dbReference type="AlphaFoldDB" id="A0A6L2PR77"/>
<dbReference type="EMBL" id="BLKM01000465">
    <property type="protein sequence ID" value="GFG34080.1"/>
    <property type="molecule type" value="Genomic_DNA"/>
</dbReference>
<dbReference type="SUPFAM" id="SSF51735">
    <property type="entry name" value="NAD(P)-binding Rossmann-fold domains"/>
    <property type="match status" value="1"/>
</dbReference>
<dbReference type="InterPro" id="IPR002347">
    <property type="entry name" value="SDR_fam"/>
</dbReference>
<dbReference type="InParanoid" id="A0A6L2PR77"/>
<proteinExistence type="predicted"/>
<sequence>MRMTVADTLKGKVVWITGASSGIGEHIALALAHGGAKLILSARRLHELERVKENCLMYVGHSAGLFR</sequence>
<accession>A0A6L2PR77</accession>
<gene>
    <name evidence="1" type="ORF">Cfor_07436</name>
</gene>
<dbReference type="Proteomes" id="UP000502823">
    <property type="component" value="Unassembled WGS sequence"/>
</dbReference>